<proteinExistence type="predicted"/>
<dbReference type="InterPro" id="IPR002559">
    <property type="entry name" value="Transposase_11"/>
</dbReference>
<comment type="caution">
    <text evidence="2">The sequence shown here is derived from an EMBL/GenBank/DDBJ whole genome shotgun (WGS) entry which is preliminary data.</text>
</comment>
<dbReference type="AlphaFoldDB" id="A0AAE3ZGA7"/>
<evidence type="ECO:0000313" key="2">
    <source>
        <dbReference type="EMBL" id="MDR7303510.1"/>
    </source>
</evidence>
<reference evidence="2" key="1">
    <citation type="submission" date="2023-07" db="EMBL/GenBank/DDBJ databases">
        <title>Sequencing the genomes of 1000 actinobacteria strains.</title>
        <authorList>
            <person name="Klenk H.-P."/>
        </authorList>
    </citation>
    <scope>NUCLEOTIDE SEQUENCE</scope>
    <source>
        <strain evidence="2">DSM 45977</strain>
    </source>
</reference>
<dbReference type="GO" id="GO:0006313">
    <property type="term" value="P:DNA transposition"/>
    <property type="evidence" value="ECO:0007669"/>
    <property type="project" value="InterPro"/>
</dbReference>
<organism evidence="2 3">
    <name type="scientific">Haloactinomyces albus</name>
    <dbReference type="NCBI Taxonomy" id="1352928"/>
    <lineage>
        <taxon>Bacteria</taxon>
        <taxon>Bacillati</taxon>
        <taxon>Actinomycetota</taxon>
        <taxon>Actinomycetes</taxon>
        <taxon>Actinopolysporales</taxon>
        <taxon>Actinopolysporaceae</taxon>
        <taxon>Haloactinomyces</taxon>
    </lineage>
</organism>
<evidence type="ECO:0000259" key="1">
    <source>
        <dbReference type="Pfam" id="PF01609"/>
    </source>
</evidence>
<dbReference type="GO" id="GO:0003677">
    <property type="term" value="F:DNA binding"/>
    <property type="evidence" value="ECO:0007669"/>
    <property type="project" value="InterPro"/>
</dbReference>
<sequence>MPAVASSPIPAFLDQLTTLVSTDHAGGDPDDLQENRVHHEIVYGVTSLTATQASPTQLAAYIRRHWTVENRVHWVRDVTFAEDVSQIRTGNAPRVMASLRNLTIGALRLAGHTNIAVGLRYAAREFTRPLQLLGLPT</sequence>
<feature type="domain" description="Transposase IS4-like" evidence="1">
    <location>
        <begin position="34"/>
        <end position="102"/>
    </location>
</feature>
<dbReference type="Proteomes" id="UP001180845">
    <property type="component" value="Unassembled WGS sequence"/>
</dbReference>
<accession>A0AAE3ZGA7</accession>
<gene>
    <name evidence="2" type="ORF">JOF55_003691</name>
</gene>
<dbReference type="PANTHER" id="PTHR30298">
    <property type="entry name" value="H REPEAT-ASSOCIATED PREDICTED TRANSPOSASE"/>
    <property type="match status" value="1"/>
</dbReference>
<evidence type="ECO:0000313" key="3">
    <source>
        <dbReference type="Proteomes" id="UP001180845"/>
    </source>
</evidence>
<dbReference type="Pfam" id="PF01609">
    <property type="entry name" value="DDE_Tnp_1"/>
    <property type="match status" value="1"/>
</dbReference>
<dbReference type="InterPro" id="IPR051698">
    <property type="entry name" value="Transposase_11-like"/>
</dbReference>
<name>A0AAE3ZGA7_9ACTN</name>
<protein>
    <recommendedName>
        <fullName evidence="1">Transposase IS4-like domain-containing protein</fullName>
    </recommendedName>
</protein>
<keyword evidence="3" id="KW-1185">Reference proteome</keyword>
<dbReference type="EMBL" id="JAVDXW010000001">
    <property type="protein sequence ID" value="MDR7303510.1"/>
    <property type="molecule type" value="Genomic_DNA"/>
</dbReference>
<dbReference type="GO" id="GO:0004803">
    <property type="term" value="F:transposase activity"/>
    <property type="evidence" value="ECO:0007669"/>
    <property type="project" value="InterPro"/>
</dbReference>
<dbReference type="PANTHER" id="PTHR30298:SF0">
    <property type="entry name" value="PROTEIN YBFL-RELATED"/>
    <property type="match status" value="1"/>
</dbReference>